<dbReference type="STRING" id="585531.HMPREF0063_12559"/>
<dbReference type="Pfam" id="PF13622">
    <property type="entry name" value="4HBT_3"/>
    <property type="match status" value="1"/>
</dbReference>
<evidence type="ECO:0000313" key="4">
    <source>
        <dbReference type="Proteomes" id="UP000003111"/>
    </source>
</evidence>
<protein>
    <recommendedName>
        <fullName evidence="5">Thioesterase family protein</fullName>
    </recommendedName>
</protein>
<dbReference type="InterPro" id="IPR049450">
    <property type="entry name" value="ACOT8-like_C"/>
</dbReference>
<dbReference type="AlphaFoldDB" id="E2SEV0"/>
<evidence type="ECO:0000313" key="3">
    <source>
        <dbReference type="EMBL" id="EFQ82397.1"/>
    </source>
</evidence>
<reference evidence="3" key="1">
    <citation type="submission" date="2010-08" db="EMBL/GenBank/DDBJ databases">
        <authorList>
            <person name="Muzny D."/>
            <person name="Qin X."/>
            <person name="Buhay C."/>
            <person name="Dugan-Rocha S."/>
            <person name="Ding Y."/>
            <person name="Chen G."/>
            <person name="Hawes A."/>
            <person name="Holder M."/>
            <person name="Jhangiani S."/>
            <person name="Johnson A."/>
            <person name="Khan Z."/>
            <person name="Li Z."/>
            <person name="Liu W."/>
            <person name="Liu X."/>
            <person name="Perez L."/>
            <person name="Shen H."/>
            <person name="Wang Q."/>
            <person name="Watt J."/>
            <person name="Xi L."/>
            <person name="Xin Y."/>
            <person name="Zhou J."/>
            <person name="Deng J."/>
            <person name="Jiang H."/>
            <person name="Liu Y."/>
            <person name="Qu J."/>
            <person name="Song X.-Z."/>
            <person name="Zhang L."/>
            <person name="Villasana D."/>
            <person name="Johnson A."/>
            <person name="Liu J."/>
            <person name="Liyanage D."/>
            <person name="Lorensuhewa L."/>
            <person name="Robinson T."/>
            <person name="Song A."/>
            <person name="Song B.-B."/>
            <person name="Dinh H."/>
            <person name="Thornton R."/>
            <person name="Coyle M."/>
            <person name="Francisco L."/>
            <person name="Jackson L."/>
            <person name="Javaid M."/>
            <person name="Korchina V."/>
            <person name="Kovar C."/>
            <person name="Mata R."/>
            <person name="Mathew T."/>
            <person name="Ngo R."/>
            <person name="Nguyen L."/>
            <person name="Nguyen N."/>
            <person name="Okwuonu G."/>
            <person name="Ongeri F."/>
            <person name="Pham C."/>
            <person name="Simmons D."/>
            <person name="Wilczek-Boney K."/>
            <person name="Hale W."/>
            <person name="Jakkamsetti A."/>
            <person name="Pham P."/>
            <person name="Ruth R."/>
            <person name="San Lucas F."/>
            <person name="Warren J."/>
            <person name="Zhang J."/>
            <person name="Zhao Z."/>
            <person name="Zhou C."/>
            <person name="Zhu D."/>
            <person name="Lee S."/>
            <person name="Bess C."/>
            <person name="Blankenburg K."/>
            <person name="Forbes L."/>
            <person name="Fu Q."/>
            <person name="Gubbala S."/>
            <person name="Hirani K."/>
            <person name="Jayaseelan J.C."/>
            <person name="Lara F."/>
            <person name="Munidasa M."/>
            <person name="Palculict T."/>
            <person name="Patil S."/>
            <person name="Pu L.-L."/>
            <person name="Saada N."/>
            <person name="Tang L."/>
            <person name="Weissenberger G."/>
            <person name="Zhu Y."/>
            <person name="Hemphill L."/>
            <person name="Shang Y."/>
            <person name="Youmans B."/>
            <person name="Ayvaz T."/>
            <person name="Ross M."/>
            <person name="Santibanez J."/>
            <person name="Aqrawi P."/>
            <person name="Gross S."/>
            <person name="Joshi V."/>
            <person name="Fowler G."/>
            <person name="Nazareth L."/>
            <person name="Reid J."/>
            <person name="Worley K."/>
            <person name="Petrosino J."/>
            <person name="Highlander S."/>
            <person name="Gibbs R."/>
        </authorList>
    </citation>
    <scope>NUCLEOTIDE SEQUENCE [LARGE SCALE GENOMIC DNA]</scope>
    <source>
        <strain evidence="3">DSM 15272</strain>
    </source>
</reference>
<dbReference type="eggNOG" id="COG2050">
    <property type="taxonomic scope" value="Bacteria"/>
</dbReference>
<dbReference type="InterPro" id="IPR042171">
    <property type="entry name" value="Acyl-CoA_hotdog"/>
</dbReference>
<dbReference type="RefSeq" id="WP_007078787.1">
    <property type="nucleotide sequence ID" value="NZ_CM001024.1"/>
</dbReference>
<dbReference type="OrthoDB" id="4968093at2"/>
<dbReference type="EMBL" id="ACLF03000008">
    <property type="protein sequence ID" value="EFQ82397.1"/>
    <property type="molecule type" value="Genomic_DNA"/>
</dbReference>
<proteinExistence type="predicted"/>
<organism evidence="3 4">
    <name type="scientific">Aeromicrobium marinum DSM 15272</name>
    <dbReference type="NCBI Taxonomy" id="585531"/>
    <lineage>
        <taxon>Bacteria</taxon>
        <taxon>Bacillati</taxon>
        <taxon>Actinomycetota</taxon>
        <taxon>Actinomycetes</taxon>
        <taxon>Propionibacteriales</taxon>
        <taxon>Nocardioidaceae</taxon>
        <taxon>Aeromicrobium</taxon>
    </lineage>
</organism>
<dbReference type="Pfam" id="PF20789">
    <property type="entry name" value="4HBT_3C"/>
    <property type="match status" value="1"/>
</dbReference>
<comment type="caution">
    <text evidence="3">The sequence shown here is derived from an EMBL/GenBank/DDBJ whole genome shotgun (WGS) entry which is preliminary data.</text>
</comment>
<feature type="domain" description="Acyl-CoA thioesterase-like N-terminal HotDog" evidence="1">
    <location>
        <begin position="21"/>
        <end position="105"/>
    </location>
</feature>
<dbReference type="InterPro" id="IPR049449">
    <property type="entry name" value="TesB_ACOT8-like_N"/>
</dbReference>
<evidence type="ECO:0000259" key="2">
    <source>
        <dbReference type="Pfam" id="PF20789"/>
    </source>
</evidence>
<dbReference type="Proteomes" id="UP000003111">
    <property type="component" value="Unassembled WGS sequence"/>
</dbReference>
<feature type="domain" description="Acyl-CoA thioesterase-like C-terminal" evidence="2">
    <location>
        <begin position="154"/>
        <end position="250"/>
    </location>
</feature>
<accession>E2SEV0</accession>
<name>E2SEV0_9ACTN</name>
<evidence type="ECO:0008006" key="5">
    <source>
        <dbReference type="Google" id="ProtNLM"/>
    </source>
</evidence>
<sequence>MPLSMFTLDGDRLVPTAVARSMWSENQIHGVAVSGALARGLEARLAAIGRDDLVPARYTVDLFQPASMAPCTVATEVVREGRRICLIDATLLQEGVRVARASCTFLLPTESPTGEVWMPVERPEPPPLDVSPVSDEPRVPFYTSDQPWSQDFAAHQNGGRKVTWQAGLAIVDTEPGTPFQSVASIADSTSMVVNWGTQGVQFINTDITLALARQPVSREIGLSATDRVEHDGISVGTVEVFDRAGPLGTAMVAALANAKRPVDFTDVEFDDDGERTQRTP</sequence>
<dbReference type="InterPro" id="IPR029069">
    <property type="entry name" value="HotDog_dom_sf"/>
</dbReference>
<keyword evidence="4" id="KW-1185">Reference proteome</keyword>
<evidence type="ECO:0000259" key="1">
    <source>
        <dbReference type="Pfam" id="PF13622"/>
    </source>
</evidence>
<dbReference type="Gene3D" id="2.40.160.210">
    <property type="entry name" value="Acyl-CoA thioesterase, double hotdog domain"/>
    <property type="match status" value="1"/>
</dbReference>
<dbReference type="HOGENOM" id="CLU_074337_0_0_11"/>
<dbReference type="SUPFAM" id="SSF54637">
    <property type="entry name" value="Thioesterase/thiol ester dehydrase-isomerase"/>
    <property type="match status" value="1"/>
</dbReference>
<gene>
    <name evidence="3" type="ORF">HMPREF0063_12559</name>
</gene>